<feature type="signal peptide" evidence="2">
    <location>
        <begin position="1"/>
        <end position="23"/>
    </location>
</feature>
<reference evidence="3" key="1">
    <citation type="journal article" date="2014" name="Int. J. Syst. Evol. Microbiol.">
        <title>Complete genome sequence of Corynebacterium casei LMG S-19264T (=DSM 44701T), isolated from a smear-ripened cheese.</title>
        <authorList>
            <consortium name="US DOE Joint Genome Institute (JGI-PGF)"/>
            <person name="Walter F."/>
            <person name="Albersmeier A."/>
            <person name="Kalinowski J."/>
            <person name="Ruckert C."/>
        </authorList>
    </citation>
    <scope>NUCLEOTIDE SEQUENCE</scope>
    <source>
        <strain evidence="3">KCTC 22164</strain>
    </source>
</reference>
<dbReference type="Pfam" id="PF11737">
    <property type="entry name" value="DUF3300"/>
    <property type="match status" value="1"/>
</dbReference>
<feature type="compositionally biased region" description="Basic residues" evidence="1">
    <location>
        <begin position="265"/>
        <end position="274"/>
    </location>
</feature>
<proteinExistence type="predicted"/>
<evidence type="ECO:0000313" key="4">
    <source>
        <dbReference type="Proteomes" id="UP000631300"/>
    </source>
</evidence>
<name>A0A918MYB5_9ALTE</name>
<evidence type="ECO:0000256" key="1">
    <source>
        <dbReference type="SAM" id="MobiDB-lite"/>
    </source>
</evidence>
<evidence type="ECO:0008006" key="5">
    <source>
        <dbReference type="Google" id="ProtNLM"/>
    </source>
</evidence>
<dbReference type="RefSeq" id="WP_189405478.1">
    <property type="nucleotide sequence ID" value="NZ_BMXP01000003.1"/>
</dbReference>
<keyword evidence="2" id="KW-0732">Signal</keyword>
<feature type="compositionally biased region" description="Basic and acidic residues" evidence="1">
    <location>
        <begin position="288"/>
        <end position="298"/>
    </location>
</feature>
<feature type="region of interest" description="Disordered" evidence="1">
    <location>
        <begin position="259"/>
        <end position="377"/>
    </location>
</feature>
<reference evidence="3" key="2">
    <citation type="submission" date="2020-09" db="EMBL/GenBank/DDBJ databases">
        <authorList>
            <person name="Sun Q."/>
            <person name="Kim S."/>
        </authorList>
    </citation>
    <scope>NUCLEOTIDE SEQUENCE</scope>
    <source>
        <strain evidence="3">KCTC 22164</strain>
    </source>
</reference>
<dbReference type="PANTHER" id="PTHR40269">
    <property type="entry name" value="OUTER MEMBRANE PROTEIN-RELATED"/>
    <property type="match status" value="1"/>
</dbReference>
<organism evidence="3 4">
    <name type="scientific">Alteromonas halophila</name>
    <dbReference type="NCBI Taxonomy" id="516698"/>
    <lineage>
        <taxon>Bacteria</taxon>
        <taxon>Pseudomonadati</taxon>
        <taxon>Pseudomonadota</taxon>
        <taxon>Gammaproteobacteria</taxon>
        <taxon>Alteromonadales</taxon>
        <taxon>Alteromonadaceae</taxon>
        <taxon>Alteromonas/Salinimonas group</taxon>
        <taxon>Alteromonas</taxon>
    </lineage>
</organism>
<gene>
    <name evidence="3" type="ORF">GCM10007391_17630</name>
</gene>
<keyword evidence="4" id="KW-1185">Reference proteome</keyword>
<evidence type="ECO:0000256" key="2">
    <source>
        <dbReference type="SAM" id="SignalP"/>
    </source>
</evidence>
<dbReference type="InterPro" id="IPR021728">
    <property type="entry name" value="DUF3300"/>
</dbReference>
<feature type="chain" id="PRO_5037680593" description="DUF3300 domain-containing protein" evidence="2">
    <location>
        <begin position="24"/>
        <end position="377"/>
    </location>
</feature>
<sequence length="377" mass="43250">MRQVTYLIAVSLMAFGLTPFAQATPAPTTFSVQTTPSAISDAALDSLLAPVALYPDTLLTHILIASTTPLDVIAAHRWRQANPHLTPAQVEQALRNENWHPSIRALAPFTDVLAQMANDLHWLQAMGDAVIADQRRVLDRVQWLRQFAYSQGSLRSNSYLKVSYSGQTIAIVPRHHAQIYVPFYNTRSLFSHWHHHDIQPVYWHYPRHARRHAGIYWSVGVSLSGSFYFGDIHWNNRYVVISHKPVRHWRKGAKSVHSRDFKRWQPQHKKRKRISIRERQRPLVLSHESQRDNHKRVITETTTHRTLAKPVTKTSKLQDRSRVTTKPVAPPAGMSQRTPVVRDTRAQSRQTPTRGKALKQTGRHRAVTTPKVASRER</sequence>
<protein>
    <recommendedName>
        <fullName evidence="5">DUF3300 domain-containing protein</fullName>
    </recommendedName>
</protein>
<dbReference type="PANTHER" id="PTHR40269:SF1">
    <property type="entry name" value="OUTER MEMBRANE PROTEIN"/>
    <property type="match status" value="1"/>
</dbReference>
<comment type="caution">
    <text evidence="3">The sequence shown here is derived from an EMBL/GenBank/DDBJ whole genome shotgun (WGS) entry which is preliminary data.</text>
</comment>
<dbReference type="EMBL" id="BMXP01000003">
    <property type="protein sequence ID" value="GGW84378.1"/>
    <property type="molecule type" value="Genomic_DNA"/>
</dbReference>
<dbReference type="AlphaFoldDB" id="A0A918MYB5"/>
<evidence type="ECO:0000313" key="3">
    <source>
        <dbReference type="EMBL" id="GGW84378.1"/>
    </source>
</evidence>
<dbReference type="Proteomes" id="UP000631300">
    <property type="component" value="Unassembled WGS sequence"/>
</dbReference>
<accession>A0A918MYB5</accession>